<keyword evidence="3" id="KW-1185">Reference proteome</keyword>
<dbReference type="AlphaFoldDB" id="A0AAV6GMX5"/>
<organism evidence="2 3">
    <name type="scientific">Alosa alosa</name>
    <name type="common">allis shad</name>
    <dbReference type="NCBI Taxonomy" id="278164"/>
    <lineage>
        <taxon>Eukaryota</taxon>
        <taxon>Metazoa</taxon>
        <taxon>Chordata</taxon>
        <taxon>Craniata</taxon>
        <taxon>Vertebrata</taxon>
        <taxon>Euteleostomi</taxon>
        <taxon>Actinopterygii</taxon>
        <taxon>Neopterygii</taxon>
        <taxon>Teleostei</taxon>
        <taxon>Clupei</taxon>
        <taxon>Clupeiformes</taxon>
        <taxon>Clupeoidei</taxon>
        <taxon>Clupeidae</taxon>
        <taxon>Alosa</taxon>
    </lineage>
</organism>
<feature type="region of interest" description="Disordered" evidence="1">
    <location>
        <begin position="80"/>
        <end position="103"/>
    </location>
</feature>
<name>A0AAV6GMX5_9TELE</name>
<sequence>MGRQDAGCAVSSEEQCKPHQHTVLKKETTGHQEGAEVQKKQEGTGTAATKNTGTVIIKLLVCGNSQLKASLEHRSIHLLSQHQPKEDGFPQQPGSSQGFFQLPAGSFSLPPLPNCLLLGA</sequence>
<accession>A0AAV6GMX5</accession>
<comment type="caution">
    <text evidence="2">The sequence shown here is derived from an EMBL/GenBank/DDBJ whole genome shotgun (WGS) entry which is preliminary data.</text>
</comment>
<dbReference type="EMBL" id="JADWDJ010000010">
    <property type="protein sequence ID" value="KAG5275176.1"/>
    <property type="molecule type" value="Genomic_DNA"/>
</dbReference>
<dbReference type="Proteomes" id="UP000823561">
    <property type="component" value="Chromosome 10"/>
</dbReference>
<reference evidence="2" key="1">
    <citation type="submission" date="2020-10" db="EMBL/GenBank/DDBJ databases">
        <title>Chromosome-scale genome assembly of the Allis shad, Alosa alosa.</title>
        <authorList>
            <person name="Margot Z."/>
            <person name="Christophe K."/>
            <person name="Cabau C."/>
            <person name="Louis A."/>
            <person name="Berthelot C."/>
            <person name="Parey E."/>
            <person name="Roest Crollius H."/>
            <person name="Montfort J."/>
            <person name="Robinson-Rechavi M."/>
            <person name="Bucao C."/>
            <person name="Bouchez O."/>
            <person name="Gislard M."/>
            <person name="Lluch J."/>
            <person name="Milhes M."/>
            <person name="Lampietro C."/>
            <person name="Lopez Roques C."/>
            <person name="Donnadieu C."/>
            <person name="Braasch I."/>
            <person name="Desvignes T."/>
            <person name="Postlethwait J."/>
            <person name="Bobe J."/>
            <person name="Guiguen Y."/>
        </authorList>
    </citation>
    <scope>NUCLEOTIDE SEQUENCE</scope>
    <source>
        <strain evidence="2">M-15738</strain>
        <tissue evidence="2">Blood</tissue>
    </source>
</reference>
<gene>
    <name evidence="2" type="ORF">AALO_G00144420</name>
</gene>
<evidence type="ECO:0000313" key="2">
    <source>
        <dbReference type="EMBL" id="KAG5275176.1"/>
    </source>
</evidence>
<feature type="compositionally biased region" description="Basic and acidic residues" evidence="1">
    <location>
        <begin position="24"/>
        <end position="42"/>
    </location>
</feature>
<feature type="region of interest" description="Disordered" evidence="1">
    <location>
        <begin position="1"/>
        <end position="49"/>
    </location>
</feature>
<protein>
    <submittedName>
        <fullName evidence="2">Uncharacterized protein</fullName>
    </submittedName>
</protein>
<evidence type="ECO:0000256" key="1">
    <source>
        <dbReference type="SAM" id="MobiDB-lite"/>
    </source>
</evidence>
<evidence type="ECO:0000313" key="3">
    <source>
        <dbReference type="Proteomes" id="UP000823561"/>
    </source>
</evidence>
<proteinExistence type="predicted"/>